<keyword evidence="3" id="KW-0540">Nuclease</keyword>
<evidence type="ECO:0000259" key="8">
    <source>
        <dbReference type="Pfam" id="PF03732"/>
    </source>
</evidence>
<dbReference type="PANTHER" id="PTHR35046">
    <property type="entry name" value="ZINC KNUCKLE (CCHC-TYPE) FAMILY PROTEIN"/>
    <property type="match status" value="1"/>
</dbReference>
<feature type="compositionally biased region" description="Basic and acidic residues" evidence="7">
    <location>
        <begin position="534"/>
        <end position="552"/>
    </location>
</feature>
<dbReference type="CDD" id="cd01647">
    <property type="entry name" value="RT_LTR"/>
    <property type="match status" value="1"/>
</dbReference>
<feature type="region of interest" description="Disordered" evidence="7">
    <location>
        <begin position="54"/>
        <end position="91"/>
    </location>
</feature>
<dbReference type="AlphaFoldDB" id="A0A6P8E6R9"/>
<reference evidence="11" key="2">
    <citation type="submission" date="2025-08" db="UniProtKB">
        <authorList>
            <consortium name="RefSeq"/>
        </authorList>
    </citation>
    <scope>IDENTIFICATION</scope>
    <source>
        <tissue evidence="11">Leaf</tissue>
    </source>
</reference>
<evidence type="ECO:0000313" key="10">
    <source>
        <dbReference type="Proteomes" id="UP000515151"/>
    </source>
</evidence>
<evidence type="ECO:0000256" key="7">
    <source>
        <dbReference type="SAM" id="MobiDB-lite"/>
    </source>
</evidence>
<protein>
    <submittedName>
        <fullName evidence="11">Uncharacterized protein LOC116214409</fullName>
    </submittedName>
</protein>
<dbReference type="OrthoDB" id="407598at2759"/>
<feature type="compositionally biased region" description="Low complexity" evidence="7">
    <location>
        <begin position="54"/>
        <end position="71"/>
    </location>
</feature>
<feature type="domain" description="Reverse transcriptase RNase H-like" evidence="9">
    <location>
        <begin position="831"/>
        <end position="930"/>
    </location>
</feature>
<keyword evidence="1" id="KW-0808">Transferase</keyword>
<evidence type="ECO:0000256" key="2">
    <source>
        <dbReference type="ARBA" id="ARBA00022695"/>
    </source>
</evidence>
<dbReference type="FunFam" id="3.10.20.370:FF:000001">
    <property type="entry name" value="Retrovirus-related Pol polyprotein from transposon 17.6-like protein"/>
    <property type="match status" value="1"/>
</dbReference>
<feature type="compositionally biased region" description="Basic and acidic residues" evidence="7">
    <location>
        <begin position="327"/>
        <end position="349"/>
    </location>
</feature>
<dbReference type="Gene3D" id="3.10.20.370">
    <property type="match status" value="1"/>
</dbReference>
<reference evidence="10" key="1">
    <citation type="journal article" date="2020" name="Plant Biotechnol. J.">
        <title>The pomegranate (Punica granatum L.) draft genome dissects genetic divergence between soft- and hard-seeded cultivars.</title>
        <authorList>
            <person name="Luo X."/>
            <person name="Li H."/>
            <person name="Wu Z."/>
            <person name="Yao W."/>
            <person name="Zhao P."/>
            <person name="Cao D."/>
            <person name="Yu H."/>
            <person name="Li K."/>
            <person name="Poudel K."/>
            <person name="Zhao D."/>
            <person name="Zhang F."/>
            <person name="Xia X."/>
            <person name="Chen L."/>
            <person name="Wang Q."/>
            <person name="Jing D."/>
            <person name="Cao S."/>
        </authorList>
    </citation>
    <scope>NUCLEOTIDE SEQUENCE [LARGE SCALE GENOMIC DNA]</scope>
    <source>
        <strain evidence="10">cv. Tunisia</strain>
    </source>
</reference>
<evidence type="ECO:0000256" key="1">
    <source>
        <dbReference type="ARBA" id="ARBA00022679"/>
    </source>
</evidence>
<keyword evidence="6" id="KW-0695">RNA-directed DNA polymerase</keyword>
<proteinExistence type="predicted"/>
<feature type="region of interest" description="Disordered" evidence="7">
    <location>
        <begin position="532"/>
        <end position="552"/>
    </location>
</feature>
<dbReference type="SUPFAM" id="SSF56672">
    <property type="entry name" value="DNA/RNA polymerases"/>
    <property type="match status" value="1"/>
</dbReference>
<dbReference type="GO" id="GO:0003964">
    <property type="term" value="F:RNA-directed DNA polymerase activity"/>
    <property type="evidence" value="ECO:0007669"/>
    <property type="project" value="UniProtKB-KW"/>
</dbReference>
<evidence type="ECO:0000313" key="11">
    <source>
        <dbReference type="RefSeq" id="XP_031405677.1"/>
    </source>
</evidence>
<dbReference type="GeneID" id="116214409"/>
<gene>
    <name evidence="11" type="primary">LOC116214409</name>
</gene>
<evidence type="ECO:0000259" key="9">
    <source>
        <dbReference type="Pfam" id="PF17917"/>
    </source>
</evidence>
<keyword evidence="4" id="KW-0255">Endonuclease</keyword>
<dbReference type="InterPro" id="IPR043128">
    <property type="entry name" value="Rev_trsase/Diguanyl_cyclase"/>
</dbReference>
<dbReference type="PANTHER" id="PTHR35046:SF9">
    <property type="entry name" value="RNA-DIRECTED DNA POLYMERASE"/>
    <property type="match status" value="1"/>
</dbReference>
<keyword evidence="10" id="KW-1185">Reference proteome</keyword>
<feature type="region of interest" description="Disordered" evidence="7">
    <location>
        <begin position="294"/>
        <end position="356"/>
    </location>
</feature>
<sequence>MSQEDSGGHEQSSRGPDQSTIIRAMQQQFERMNMVLNTINDRLERHDERIDQLRQAPNQQPRRNNNRQPAPTTDPFDGHEEGSYDDEDDVSSIAAMRRARGARAEMPWRGRGRRQERDTVDRNMGSIKLTIPPFQGKSDPDIYIEWERRVELVFDCHNYSEEKKVKLTAVAFTDYAIVWWDQLTVSRRRNGEQPIDNWEGMKAVMRRRFVPSHYYRDLYLKLQNLKQGSKTVEEYHKETEIAMIRANVEEDREATMARFISGLNREIANIVELHHYVELEELVHMAMKVERQLKKGGRSSSRFESSNSNSKWTPKFEGAGPKWAGSKQEEKTKGDKPATKPSSDSKERGNSYSQPQRNRDVKCFRCLGSSHYVSQCPNKRAVIMLDNGEIASADEHESDTDSIPSLEDADDVEHAVSGQTLVVLRALHVQTKEDGDGLQRENIFYTRCHVKDRVCGLIIDGRSTVNVASKLMVEKLVPMIASHLLLGRPWQFDRRTTHDGYKNRYSFIKDGRSMTLAPLPPHQVFEEQLQIKKSSAESSKESKRVAEPKEKERCESSALKRKEGKKLSFFTKERELESEFDDVFLEGTPPGLPPIRGIEHQIDFIPGAPIPNRPAYRCNPEEAKELQKQVDELLTKGYVRESMSPCSVPVLLVPKKDGTWRMCVDCRAVNKITSGYHQIRMKEGDEWKIAFKTKSGLYECKTEHDHMNHLRCVLEVLRHEKLYANLKKCEFFLESVVFLGFVVSSKGVEVDEEKVKAIREWPTPTTIAEVRSFHGLAGFYRRFVCNFSTIAAPLTEIIKKEVGFRWGKEQENAFNTLKEKLSSAPLLILPDFSKPFEIECDASGIGIGAVLMQEKRPIAYFSEKLNGAALNYSTYDKELYALVRALETWQHYLWSKEFIIHTDHESLKHLKGQSKLNRRHTRWIEFIEMFPYVIQYKKDSGTNPFEERGNDRVEPVV</sequence>
<dbReference type="RefSeq" id="XP_031405677.1">
    <property type="nucleotide sequence ID" value="XM_031549817.1"/>
</dbReference>
<dbReference type="Gene3D" id="3.10.10.10">
    <property type="entry name" value="HIV Type 1 Reverse Transcriptase, subunit A, domain 1"/>
    <property type="match status" value="1"/>
</dbReference>
<keyword evidence="5" id="KW-0378">Hydrolase</keyword>
<dbReference type="InterPro" id="IPR043502">
    <property type="entry name" value="DNA/RNA_pol_sf"/>
</dbReference>
<feature type="compositionally biased region" description="Basic and acidic residues" evidence="7">
    <location>
        <begin position="1"/>
        <end position="12"/>
    </location>
</feature>
<keyword evidence="2" id="KW-0548">Nucleotidyltransferase</keyword>
<evidence type="ECO:0000256" key="4">
    <source>
        <dbReference type="ARBA" id="ARBA00022759"/>
    </source>
</evidence>
<dbReference type="Gene3D" id="3.30.70.270">
    <property type="match status" value="2"/>
</dbReference>
<evidence type="ECO:0000256" key="3">
    <source>
        <dbReference type="ARBA" id="ARBA00022722"/>
    </source>
</evidence>
<organism evidence="10 11">
    <name type="scientific">Punica granatum</name>
    <name type="common">Pomegranate</name>
    <dbReference type="NCBI Taxonomy" id="22663"/>
    <lineage>
        <taxon>Eukaryota</taxon>
        <taxon>Viridiplantae</taxon>
        <taxon>Streptophyta</taxon>
        <taxon>Embryophyta</taxon>
        <taxon>Tracheophyta</taxon>
        <taxon>Spermatophyta</taxon>
        <taxon>Magnoliopsida</taxon>
        <taxon>eudicotyledons</taxon>
        <taxon>Gunneridae</taxon>
        <taxon>Pentapetalae</taxon>
        <taxon>rosids</taxon>
        <taxon>malvids</taxon>
        <taxon>Myrtales</taxon>
        <taxon>Lythraceae</taxon>
        <taxon>Punica</taxon>
    </lineage>
</organism>
<dbReference type="CDD" id="cd09274">
    <property type="entry name" value="RNase_HI_RT_Ty3"/>
    <property type="match status" value="1"/>
</dbReference>
<feature type="region of interest" description="Disordered" evidence="7">
    <location>
        <begin position="1"/>
        <end position="21"/>
    </location>
</feature>
<dbReference type="Pfam" id="PF03732">
    <property type="entry name" value="Retrotrans_gag"/>
    <property type="match status" value="1"/>
</dbReference>
<dbReference type="InterPro" id="IPR041373">
    <property type="entry name" value="RT_RNaseH"/>
</dbReference>
<dbReference type="GO" id="GO:0004519">
    <property type="term" value="F:endonuclease activity"/>
    <property type="evidence" value="ECO:0007669"/>
    <property type="project" value="UniProtKB-KW"/>
</dbReference>
<dbReference type="Pfam" id="PF17917">
    <property type="entry name" value="RT_RNaseH"/>
    <property type="match status" value="1"/>
</dbReference>
<feature type="domain" description="Retrotransposon gag" evidence="8">
    <location>
        <begin position="167"/>
        <end position="265"/>
    </location>
</feature>
<dbReference type="FunFam" id="3.30.70.270:FF:000020">
    <property type="entry name" value="Transposon Tf2-6 polyprotein-like Protein"/>
    <property type="match status" value="1"/>
</dbReference>
<dbReference type="Proteomes" id="UP000515151">
    <property type="component" value="Chromosome 7"/>
</dbReference>
<name>A0A6P8E6R9_PUNGR</name>
<evidence type="ECO:0000256" key="6">
    <source>
        <dbReference type="ARBA" id="ARBA00022918"/>
    </source>
</evidence>
<dbReference type="InterPro" id="IPR005162">
    <property type="entry name" value="Retrotrans_gag_dom"/>
</dbReference>
<evidence type="ECO:0000256" key="5">
    <source>
        <dbReference type="ARBA" id="ARBA00022801"/>
    </source>
</evidence>
<dbReference type="GO" id="GO:0016787">
    <property type="term" value="F:hydrolase activity"/>
    <property type="evidence" value="ECO:0007669"/>
    <property type="project" value="UniProtKB-KW"/>
</dbReference>
<feature type="compositionally biased region" description="Low complexity" evidence="7">
    <location>
        <begin position="298"/>
        <end position="310"/>
    </location>
</feature>
<accession>A0A6P8E6R9</accession>